<keyword evidence="3" id="KW-1185">Reference proteome</keyword>
<accession>A0A6A6VG80</accession>
<name>A0A6A6VG80_9PLEO</name>
<evidence type="ECO:0008006" key="4">
    <source>
        <dbReference type="Google" id="ProtNLM"/>
    </source>
</evidence>
<keyword evidence="1" id="KW-0732">Signal</keyword>
<dbReference type="OrthoDB" id="4186099at2759"/>
<feature type="chain" id="PRO_5025466612" description="Secreted protein" evidence="1">
    <location>
        <begin position="20"/>
        <end position="141"/>
    </location>
</feature>
<evidence type="ECO:0000313" key="2">
    <source>
        <dbReference type="EMBL" id="KAF2749602.1"/>
    </source>
</evidence>
<evidence type="ECO:0000313" key="3">
    <source>
        <dbReference type="Proteomes" id="UP000799440"/>
    </source>
</evidence>
<gene>
    <name evidence="2" type="ORF">M011DRAFT_485002</name>
</gene>
<proteinExistence type="predicted"/>
<evidence type="ECO:0000256" key="1">
    <source>
        <dbReference type="SAM" id="SignalP"/>
    </source>
</evidence>
<protein>
    <recommendedName>
        <fullName evidence="4">Secreted protein</fullName>
    </recommendedName>
</protein>
<dbReference type="EMBL" id="MU006566">
    <property type="protein sequence ID" value="KAF2749602.1"/>
    <property type="molecule type" value="Genomic_DNA"/>
</dbReference>
<organism evidence="2 3">
    <name type="scientific">Sporormia fimetaria CBS 119925</name>
    <dbReference type="NCBI Taxonomy" id="1340428"/>
    <lineage>
        <taxon>Eukaryota</taxon>
        <taxon>Fungi</taxon>
        <taxon>Dikarya</taxon>
        <taxon>Ascomycota</taxon>
        <taxon>Pezizomycotina</taxon>
        <taxon>Dothideomycetes</taxon>
        <taxon>Pleosporomycetidae</taxon>
        <taxon>Pleosporales</taxon>
        <taxon>Sporormiaceae</taxon>
        <taxon>Sporormia</taxon>
    </lineage>
</organism>
<dbReference type="AlphaFoldDB" id="A0A6A6VG80"/>
<dbReference type="Proteomes" id="UP000799440">
    <property type="component" value="Unassembled WGS sequence"/>
</dbReference>
<sequence length="141" mass="16036">MRLTPIILGLTAFILPAVARHGCHAGQVYCGKTLILKGQTITHSLDFLQANKCSYDSSELIAAHDKVFNYYPECEPVRDNYILNNAFFQCLHDAESQQEEESGIRFIGHCLYDCKRTEAGVNDECLTSPEETWNWIDPYED</sequence>
<feature type="signal peptide" evidence="1">
    <location>
        <begin position="1"/>
        <end position="19"/>
    </location>
</feature>
<reference evidence="2" key="1">
    <citation type="journal article" date="2020" name="Stud. Mycol.">
        <title>101 Dothideomycetes genomes: a test case for predicting lifestyles and emergence of pathogens.</title>
        <authorList>
            <person name="Haridas S."/>
            <person name="Albert R."/>
            <person name="Binder M."/>
            <person name="Bloem J."/>
            <person name="Labutti K."/>
            <person name="Salamov A."/>
            <person name="Andreopoulos B."/>
            <person name="Baker S."/>
            <person name="Barry K."/>
            <person name="Bills G."/>
            <person name="Bluhm B."/>
            <person name="Cannon C."/>
            <person name="Castanera R."/>
            <person name="Culley D."/>
            <person name="Daum C."/>
            <person name="Ezra D."/>
            <person name="Gonzalez J."/>
            <person name="Henrissat B."/>
            <person name="Kuo A."/>
            <person name="Liang C."/>
            <person name="Lipzen A."/>
            <person name="Lutzoni F."/>
            <person name="Magnuson J."/>
            <person name="Mondo S."/>
            <person name="Nolan M."/>
            <person name="Ohm R."/>
            <person name="Pangilinan J."/>
            <person name="Park H.-J."/>
            <person name="Ramirez L."/>
            <person name="Alfaro M."/>
            <person name="Sun H."/>
            <person name="Tritt A."/>
            <person name="Yoshinaga Y."/>
            <person name="Zwiers L.-H."/>
            <person name="Turgeon B."/>
            <person name="Goodwin S."/>
            <person name="Spatafora J."/>
            <person name="Crous P."/>
            <person name="Grigoriev I."/>
        </authorList>
    </citation>
    <scope>NUCLEOTIDE SEQUENCE</scope>
    <source>
        <strain evidence="2">CBS 119925</strain>
    </source>
</reference>